<accession>A0AAV1FE47</accession>
<protein>
    <submittedName>
        <fullName evidence="1">Uncharacterized protein</fullName>
    </submittedName>
</protein>
<keyword evidence="2" id="KW-1185">Reference proteome</keyword>
<dbReference type="EMBL" id="OY660870">
    <property type="protein sequence ID" value="CAJ1059457.1"/>
    <property type="molecule type" value="Genomic_DNA"/>
</dbReference>
<evidence type="ECO:0000313" key="1">
    <source>
        <dbReference type="EMBL" id="CAJ1059457.1"/>
    </source>
</evidence>
<name>A0AAV1FE47_XYRNO</name>
<organism evidence="1 2">
    <name type="scientific">Xyrichtys novacula</name>
    <name type="common">Pearly razorfish</name>
    <name type="synonym">Hemipteronotus novacula</name>
    <dbReference type="NCBI Taxonomy" id="13765"/>
    <lineage>
        <taxon>Eukaryota</taxon>
        <taxon>Metazoa</taxon>
        <taxon>Chordata</taxon>
        <taxon>Craniata</taxon>
        <taxon>Vertebrata</taxon>
        <taxon>Euteleostomi</taxon>
        <taxon>Actinopterygii</taxon>
        <taxon>Neopterygii</taxon>
        <taxon>Teleostei</taxon>
        <taxon>Neoteleostei</taxon>
        <taxon>Acanthomorphata</taxon>
        <taxon>Eupercaria</taxon>
        <taxon>Labriformes</taxon>
        <taxon>Labridae</taxon>
        <taxon>Xyrichtys</taxon>
    </lineage>
</organism>
<proteinExistence type="predicted"/>
<dbReference type="Proteomes" id="UP001178508">
    <property type="component" value="Chromosome 7"/>
</dbReference>
<dbReference type="AlphaFoldDB" id="A0AAV1FE47"/>
<evidence type="ECO:0000313" key="2">
    <source>
        <dbReference type="Proteomes" id="UP001178508"/>
    </source>
</evidence>
<gene>
    <name evidence="1" type="ORF">XNOV1_A009327</name>
</gene>
<reference evidence="1" key="1">
    <citation type="submission" date="2023-08" db="EMBL/GenBank/DDBJ databases">
        <authorList>
            <person name="Alioto T."/>
            <person name="Alioto T."/>
            <person name="Gomez Garrido J."/>
        </authorList>
    </citation>
    <scope>NUCLEOTIDE SEQUENCE</scope>
</reference>
<sequence length="79" mass="9279">MRESEEQEEEEEEEEEELLRVTLLFPVCTILLENYRERVRRAQTPDCHEEPANNAPPLSHAAVFNRICKMLACQQVAHE</sequence>